<keyword evidence="2" id="KW-1185">Reference proteome</keyword>
<protein>
    <submittedName>
        <fullName evidence="1">Uncharacterized protein</fullName>
    </submittedName>
</protein>
<sequence>MSKSRRFRSIPLVPFDMADTWESRAQGLLSYSDYFELSQYLRTITIRLPFVHSALSRHYKHCIKRAPPGPNKPCECVRVGDLKTQIMVVIMSYGVYHAIFCLPSDDGKFASLAECVYREVLGGFDEDLARLGGYERRSNHAVDRVPGTDDEKETARQIKGQLRDTLDKKTKLEALEQLIVGYKKHLETEIPRVWHVVEKAATAEQIQAVVLSIEASIKAGT</sequence>
<organism evidence="1 2">
    <name type="scientific">Drechslerella stenobrocha 248</name>
    <dbReference type="NCBI Taxonomy" id="1043628"/>
    <lineage>
        <taxon>Eukaryota</taxon>
        <taxon>Fungi</taxon>
        <taxon>Dikarya</taxon>
        <taxon>Ascomycota</taxon>
        <taxon>Pezizomycotina</taxon>
        <taxon>Orbiliomycetes</taxon>
        <taxon>Orbiliales</taxon>
        <taxon>Orbiliaceae</taxon>
        <taxon>Drechslerella</taxon>
    </lineage>
</organism>
<name>W7I9W7_9PEZI</name>
<accession>W7I9W7</accession>
<proteinExistence type="predicted"/>
<reference evidence="1 2" key="1">
    <citation type="submission" date="2013-05" db="EMBL/GenBank/DDBJ databases">
        <title>Drechslerella stenobrocha genome reveals carnivorous origination and mechanical trapping mechanism of predatory fungi.</title>
        <authorList>
            <person name="Liu X."/>
            <person name="Zhang W."/>
            <person name="Liu K."/>
        </authorList>
    </citation>
    <scope>NUCLEOTIDE SEQUENCE [LARGE SCALE GENOMIC DNA]</scope>
    <source>
        <strain evidence="1 2">248</strain>
    </source>
</reference>
<dbReference type="AlphaFoldDB" id="W7I9W7"/>
<gene>
    <name evidence="1" type="ORF">DRE_00202</name>
</gene>
<evidence type="ECO:0000313" key="2">
    <source>
        <dbReference type="Proteomes" id="UP000024837"/>
    </source>
</evidence>
<dbReference type="Proteomes" id="UP000024837">
    <property type="component" value="Unassembled WGS sequence"/>
</dbReference>
<evidence type="ECO:0000313" key="1">
    <source>
        <dbReference type="EMBL" id="EWC48897.1"/>
    </source>
</evidence>
<dbReference type="HOGENOM" id="CLU_1250658_0_0_1"/>
<dbReference type="EMBL" id="KI966371">
    <property type="protein sequence ID" value="EWC48897.1"/>
    <property type="molecule type" value="Genomic_DNA"/>
</dbReference>